<evidence type="ECO:0000313" key="13">
    <source>
        <dbReference type="EMBL" id="OHA72915.1"/>
    </source>
</evidence>
<evidence type="ECO:0000256" key="3">
    <source>
        <dbReference type="ARBA" id="ARBA00022676"/>
    </source>
</evidence>
<dbReference type="HAMAP" id="MF_00033">
    <property type="entry name" value="MurG"/>
    <property type="match status" value="1"/>
</dbReference>
<feature type="binding site" evidence="10">
    <location>
        <position position="201"/>
    </location>
    <ligand>
        <name>UDP-N-acetyl-alpha-D-glucosamine</name>
        <dbReference type="ChEBI" id="CHEBI:57705"/>
    </ligand>
</feature>
<dbReference type="UniPathway" id="UPA00219"/>
<evidence type="ECO:0000256" key="4">
    <source>
        <dbReference type="ARBA" id="ARBA00022679"/>
    </source>
</evidence>
<keyword evidence="4 10" id="KW-0808">Transferase</keyword>
<dbReference type="GO" id="GO:0005886">
    <property type="term" value="C:plasma membrane"/>
    <property type="evidence" value="ECO:0007669"/>
    <property type="project" value="UniProtKB-SubCell"/>
</dbReference>
<evidence type="ECO:0000256" key="10">
    <source>
        <dbReference type="HAMAP-Rule" id="MF_00033"/>
    </source>
</evidence>
<dbReference type="GO" id="GO:0071555">
    <property type="term" value="P:cell wall organization"/>
    <property type="evidence" value="ECO:0007669"/>
    <property type="project" value="UniProtKB-KW"/>
</dbReference>
<comment type="similarity">
    <text evidence="10">Belongs to the glycosyltransferase 28 family. MurG subfamily.</text>
</comment>
<evidence type="ECO:0000256" key="7">
    <source>
        <dbReference type="ARBA" id="ARBA00023136"/>
    </source>
</evidence>
<feature type="binding site" evidence="10">
    <location>
        <position position="171"/>
    </location>
    <ligand>
        <name>UDP-N-acetyl-alpha-D-glucosamine</name>
        <dbReference type="ChEBI" id="CHEBI:57705"/>
    </ligand>
</feature>
<dbReference type="InterPro" id="IPR007235">
    <property type="entry name" value="Glyco_trans_28_C"/>
</dbReference>
<name>A0A1G2RJ87_9BACT</name>
<gene>
    <name evidence="10" type="primary">murG</name>
    <name evidence="13" type="ORF">A3B24_03410</name>
</gene>
<evidence type="ECO:0000256" key="2">
    <source>
        <dbReference type="ARBA" id="ARBA00022618"/>
    </source>
</evidence>
<dbReference type="STRING" id="1802461.A3B24_03410"/>
<organism evidence="13 14">
    <name type="scientific">Candidatus Wildermuthbacteria bacterium RIFCSPLOWO2_01_FULL_48_16</name>
    <dbReference type="NCBI Taxonomy" id="1802461"/>
    <lineage>
        <taxon>Bacteria</taxon>
        <taxon>Candidatus Wildermuthiibacteriota</taxon>
    </lineage>
</organism>
<keyword evidence="3 10" id="KW-0328">Glycosyltransferase</keyword>
<evidence type="ECO:0000259" key="12">
    <source>
        <dbReference type="Pfam" id="PF04101"/>
    </source>
</evidence>
<feature type="binding site" evidence="10">
    <location>
        <position position="305"/>
    </location>
    <ligand>
        <name>UDP-N-acetyl-alpha-D-glucosamine</name>
        <dbReference type="ChEBI" id="CHEBI:57705"/>
    </ligand>
</feature>
<keyword evidence="1 10" id="KW-1003">Cell membrane</keyword>
<comment type="caution">
    <text evidence="10">Lacks conserved residue(s) required for the propagation of feature annotation.</text>
</comment>
<dbReference type="GO" id="GO:0005975">
    <property type="term" value="P:carbohydrate metabolic process"/>
    <property type="evidence" value="ECO:0007669"/>
    <property type="project" value="InterPro"/>
</dbReference>
<dbReference type="GO" id="GO:0051301">
    <property type="term" value="P:cell division"/>
    <property type="evidence" value="ECO:0007669"/>
    <property type="project" value="UniProtKB-KW"/>
</dbReference>
<reference evidence="13 14" key="1">
    <citation type="journal article" date="2016" name="Nat. Commun.">
        <title>Thousands of microbial genomes shed light on interconnected biogeochemical processes in an aquifer system.</title>
        <authorList>
            <person name="Anantharaman K."/>
            <person name="Brown C.T."/>
            <person name="Hug L.A."/>
            <person name="Sharon I."/>
            <person name="Castelle C.J."/>
            <person name="Probst A.J."/>
            <person name="Thomas B.C."/>
            <person name="Singh A."/>
            <person name="Wilkins M.J."/>
            <person name="Karaoz U."/>
            <person name="Brodie E.L."/>
            <person name="Williams K.H."/>
            <person name="Hubbard S.S."/>
            <person name="Banfield J.F."/>
        </authorList>
    </citation>
    <scope>NUCLEOTIDE SEQUENCE [LARGE SCALE GENOMIC DNA]</scope>
</reference>
<comment type="function">
    <text evidence="10">Cell wall formation. Catalyzes the transfer of a GlcNAc subunit on undecaprenyl-pyrophosphoryl-MurNAc-pentapeptide (lipid intermediate I) to form undecaprenyl-pyrophosphoryl-MurNAc-(pentapeptide)GlcNAc (lipid intermediate II).</text>
</comment>
<dbReference type="SUPFAM" id="SSF53756">
    <property type="entry name" value="UDP-Glycosyltransferase/glycogen phosphorylase"/>
    <property type="match status" value="1"/>
</dbReference>
<dbReference type="GO" id="GO:0008360">
    <property type="term" value="P:regulation of cell shape"/>
    <property type="evidence" value="ECO:0007669"/>
    <property type="project" value="UniProtKB-KW"/>
</dbReference>
<evidence type="ECO:0000256" key="9">
    <source>
        <dbReference type="ARBA" id="ARBA00023316"/>
    </source>
</evidence>
<evidence type="ECO:0000313" key="14">
    <source>
        <dbReference type="Proteomes" id="UP000176917"/>
    </source>
</evidence>
<keyword evidence="2 10" id="KW-0132">Cell division</keyword>
<keyword evidence="5 10" id="KW-0133">Cell shape</keyword>
<dbReference type="AlphaFoldDB" id="A0A1G2RJ87"/>
<evidence type="ECO:0000256" key="5">
    <source>
        <dbReference type="ARBA" id="ARBA00022960"/>
    </source>
</evidence>
<keyword evidence="9 10" id="KW-0961">Cell wall biogenesis/degradation</keyword>
<comment type="caution">
    <text evidence="13">The sequence shown here is derived from an EMBL/GenBank/DDBJ whole genome shotgun (WGS) entry which is preliminary data.</text>
</comment>
<keyword evidence="7 10" id="KW-0472">Membrane</keyword>
<dbReference type="GO" id="GO:0009252">
    <property type="term" value="P:peptidoglycan biosynthetic process"/>
    <property type="evidence" value="ECO:0007669"/>
    <property type="project" value="UniProtKB-UniRule"/>
</dbReference>
<protein>
    <recommendedName>
        <fullName evidence="10">UDP-N-acetylglucosamine--N-acetylmuramyl-(pentapeptide) pyrophosphoryl-undecaprenol N-acetylglucosamine transferase</fullName>
        <ecNumber evidence="10">2.4.1.227</ecNumber>
    </recommendedName>
    <alternativeName>
        <fullName evidence="10">Undecaprenyl-PP-MurNAc-pentapeptide-UDPGlcNAc GlcNAc transferase</fullName>
    </alternativeName>
</protein>
<evidence type="ECO:0000259" key="11">
    <source>
        <dbReference type="Pfam" id="PF03033"/>
    </source>
</evidence>
<dbReference type="CDD" id="cd03785">
    <property type="entry name" value="GT28_MurG"/>
    <property type="match status" value="1"/>
</dbReference>
<sequence length="374" mass="41040">MKILFTGGGTGGHVVPLVAVARALFEMKREEDLDLFYLGPKDAFGDMLLSQEGIGIFHVSAGKLRRYGGAKAILQNIVDVLFKNPLGFLQAFWKLFFLAPDLIFSKGGYGSLPTTIAGWLLGVPIFLHESDSVPGLANRIAAKFSTMIFTSFPRNEHFPKAKTLLLGNPVRTEVLKGSKDQATQFFHLEGQKPLVFIMGGSQGAKRVNEMLLIILEEALKTFEIIHQTGEKNYPGMKQETDAVLSEEARKAYHAVPFLKETELRDAYAAADLVVARAGSGSIFEIAAVGKPAILIPLPESAQNHQVTNAYEYARTGTAAVLEEANLTPHFFLEKVKNLLQNPQELEKMAFAARSFAKPGAANNIAKYLLQYLAR</sequence>
<dbReference type="EMBL" id="MHUG01000019">
    <property type="protein sequence ID" value="OHA72915.1"/>
    <property type="molecule type" value="Genomic_DNA"/>
</dbReference>
<dbReference type="GO" id="GO:0051991">
    <property type="term" value="F:UDP-N-acetyl-D-glucosamine:N-acetylmuramoyl-L-alanyl-D-glutamyl-meso-2,6-diaminopimelyl-D-alanyl-D-alanine-diphosphoundecaprenol 4-beta-N-acetylglucosaminlytransferase activity"/>
    <property type="evidence" value="ECO:0007669"/>
    <property type="project" value="RHEA"/>
</dbReference>
<keyword evidence="8 10" id="KW-0131">Cell cycle</keyword>
<keyword evidence="6 10" id="KW-0573">Peptidoglycan synthesis</keyword>
<feature type="domain" description="Glycosyltransferase family 28 N-terminal" evidence="11">
    <location>
        <begin position="3"/>
        <end position="149"/>
    </location>
</feature>
<dbReference type="Pfam" id="PF03033">
    <property type="entry name" value="Glyco_transf_28"/>
    <property type="match status" value="1"/>
</dbReference>
<proteinExistence type="inferred from homology"/>
<comment type="pathway">
    <text evidence="10">Cell wall biogenesis; peptidoglycan biosynthesis.</text>
</comment>
<evidence type="ECO:0000256" key="6">
    <source>
        <dbReference type="ARBA" id="ARBA00022984"/>
    </source>
</evidence>
<feature type="domain" description="Glycosyl transferase family 28 C-terminal" evidence="12">
    <location>
        <begin position="195"/>
        <end position="361"/>
    </location>
</feature>
<dbReference type="Gene3D" id="3.40.50.2000">
    <property type="entry name" value="Glycogen Phosphorylase B"/>
    <property type="match status" value="2"/>
</dbReference>
<evidence type="ECO:0000256" key="8">
    <source>
        <dbReference type="ARBA" id="ARBA00023306"/>
    </source>
</evidence>
<feature type="binding site" evidence="10">
    <location>
        <begin position="10"/>
        <end position="12"/>
    </location>
    <ligand>
        <name>UDP-N-acetyl-alpha-D-glucosamine</name>
        <dbReference type="ChEBI" id="CHEBI:57705"/>
    </ligand>
</feature>
<dbReference type="GO" id="GO:0050511">
    <property type="term" value="F:undecaprenyldiphospho-muramoylpentapeptide beta-N-acetylglucosaminyltransferase activity"/>
    <property type="evidence" value="ECO:0007669"/>
    <property type="project" value="UniProtKB-UniRule"/>
</dbReference>
<dbReference type="InterPro" id="IPR006009">
    <property type="entry name" value="GlcNAc_MurG"/>
</dbReference>
<dbReference type="NCBIfam" id="TIGR01133">
    <property type="entry name" value="murG"/>
    <property type="match status" value="1"/>
</dbReference>
<dbReference type="Pfam" id="PF04101">
    <property type="entry name" value="Glyco_tran_28_C"/>
    <property type="match status" value="1"/>
</dbReference>
<dbReference type="InterPro" id="IPR004276">
    <property type="entry name" value="GlycoTrans_28_N"/>
</dbReference>
<dbReference type="PANTHER" id="PTHR21015:SF27">
    <property type="entry name" value="UDP-N-ACETYLGLUCOSAMINE--N-ACETYLMURAMYL-(PENTAPEPTIDE) PYROPHOSPHORYL-UNDECAPRENOL N-ACETYLGLUCOSAMINE TRANSFERASE"/>
    <property type="match status" value="1"/>
</dbReference>
<accession>A0A1G2RJ87</accession>
<dbReference type="EC" id="2.4.1.227" evidence="10"/>
<comment type="subcellular location">
    <subcellularLocation>
        <location evidence="10">Cell membrane</location>
        <topology evidence="10">Peripheral membrane protein</topology>
        <orientation evidence="10">Cytoplasmic side</orientation>
    </subcellularLocation>
</comment>
<dbReference type="PANTHER" id="PTHR21015">
    <property type="entry name" value="UDP-N-ACETYLGLUCOSAMINE--N-ACETYLMURAMYL-(PENTAPEPTIDE) PYROPHOSPHORYL-UNDECAPRENOL N-ACETYLGLUCOSAMINE TRANSFERASE 1"/>
    <property type="match status" value="1"/>
</dbReference>
<comment type="catalytic activity">
    <reaction evidence="10">
        <text>di-trans,octa-cis-undecaprenyl diphospho-N-acetyl-alpha-D-muramoyl-L-alanyl-D-glutamyl-meso-2,6-diaminopimeloyl-D-alanyl-D-alanine + UDP-N-acetyl-alpha-D-glucosamine = di-trans,octa-cis-undecaprenyl diphospho-[N-acetyl-alpha-D-glucosaminyl-(1-&gt;4)]-N-acetyl-alpha-D-muramoyl-L-alanyl-D-glutamyl-meso-2,6-diaminopimeloyl-D-alanyl-D-alanine + UDP + H(+)</text>
        <dbReference type="Rhea" id="RHEA:31227"/>
        <dbReference type="ChEBI" id="CHEBI:15378"/>
        <dbReference type="ChEBI" id="CHEBI:57705"/>
        <dbReference type="ChEBI" id="CHEBI:58223"/>
        <dbReference type="ChEBI" id="CHEBI:61387"/>
        <dbReference type="ChEBI" id="CHEBI:61388"/>
        <dbReference type="EC" id="2.4.1.227"/>
    </reaction>
</comment>
<evidence type="ECO:0000256" key="1">
    <source>
        <dbReference type="ARBA" id="ARBA00022475"/>
    </source>
</evidence>
<dbReference type="Proteomes" id="UP000176917">
    <property type="component" value="Unassembled WGS sequence"/>
</dbReference>